<dbReference type="EMBL" id="VSSQ01051274">
    <property type="protein sequence ID" value="MPN05359.1"/>
    <property type="molecule type" value="Genomic_DNA"/>
</dbReference>
<dbReference type="SUPFAM" id="SSF47781">
    <property type="entry name" value="RuvA domain 2-like"/>
    <property type="match status" value="1"/>
</dbReference>
<keyword evidence="2" id="KW-0547">Nucleotide-binding</keyword>
<dbReference type="EC" id="3.6.4.12" evidence="2"/>
<feature type="domain" description="Holliday junction DNA helicase RuvA C-terminal" evidence="1">
    <location>
        <begin position="42"/>
        <end position="84"/>
    </location>
</feature>
<dbReference type="Gene3D" id="1.10.150.20">
    <property type="entry name" value="5' to 3' exonuclease, C-terminal subdomain"/>
    <property type="match status" value="1"/>
</dbReference>
<dbReference type="GO" id="GO:0006310">
    <property type="term" value="P:DNA recombination"/>
    <property type="evidence" value="ECO:0007669"/>
    <property type="project" value="InterPro"/>
</dbReference>
<dbReference type="AlphaFoldDB" id="A0A645EVX5"/>
<comment type="caution">
    <text evidence="2">The sequence shown here is derived from an EMBL/GenBank/DDBJ whole genome shotgun (WGS) entry which is preliminary data.</text>
</comment>
<dbReference type="GO" id="GO:0009378">
    <property type="term" value="F:four-way junction helicase activity"/>
    <property type="evidence" value="ECO:0007669"/>
    <property type="project" value="InterPro"/>
</dbReference>
<dbReference type="GO" id="GO:0006281">
    <property type="term" value="P:DNA repair"/>
    <property type="evidence" value="ECO:0007669"/>
    <property type="project" value="InterPro"/>
</dbReference>
<evidence type="ECO:0000259" key="1">
    <source>
        <dbReference type="Pfam" id="PF07499"/>
    </source>
</evidence>
<sequence>MSKVPGIGKKTASKIILELKDKVGTLDSLTVGESETVTGRDTSDILDALISLGFNSNDAKNALDSMDIEGKSENDIIKEALKNITRQVL</sequence>
<dbReference type="SUPFAM" id="SSF46929">
    <property type="entry name" value="DNA helicase RuvA subunit, C-terminal domain"/>
    <property type="match status" value="1"/>
</dbReference>
<dbReference type="InterPro" id="IPR011114">
    <property type="entry name" value="RuvA_C"/>
</dbReference>
<dbReference type="GO" id="GO:0005524">
    <property type="term" value="F:ATP binding"/>
    <property type="evidence" value="ECO:0007669"/>
    <property type="project" value="InterPro"/>
</dbReference>
<proteinExistence type="predicted"/>
<dbReference type="Pfam" id="PF14520">
    <property type="entry name" value="HHH_5"/>
    <property type="match status" value="1"/>
</dbReference>
<dbReference type="GO" id="GO:0016787">
    <property type="term" value="F:hydrolase activity"/>
    <property type="evidence" value="ECO:0007669"/>
    <property type="project" value="UniProtKB-KW"/>
</dbReference>
<dbReference type="CDD" id="cd14332">
    <property type="entry name" value="UBA_RuvA_C"/>
    <property type="match status" value="1"/>
</dbReference>
<keyword evidence="2" id="KW-0347">Helicase</keyword>
<dbReference type="Gene3D" id="1.10.8.10">
    <property type="entry name" value="DNA helicase RuvA subunit, C-terminal domain"/>
    <property type="match status" value="1"/>
</dbReference>
<name>A0A645EVX5_9ZZZZ</name>
<accession>A0A645EVX5</accession>
<organism evidence="2">
    <name type="scientific">bioreactor metagenome</name>
    <dbReference type="NCBI Taxonomy" id="1076179"/>
    <lineage>
        <taxon>unclassified sequences</taxon>
        <taxon>metagenomes</taxon>
        <taxon>ecological metagenomes</taxon>
    </lineage>
</organism>
<keyword evidence="2" id="KW-0067">ATP-binding</keyword>
<reference evidence="2" key="1">
    <citation type="submission" date="2019-08" db="EMBL/GenBank/DDBJ databases">
        <authorList>
            <person name="Kucharzyk K."/>
            <person name="Murdoch R.W."/>
            <person name="Higgins S."/>
            <person name="Loffler F."/>
        </authorList>
    </citation>
    <scope>NUCLEOTIDE SEQUENCE</scope>
</reference>
<dbReference type="InterPro" id="IPR010994">
    <property type="entry name" value="RuvA_2-like"/>
</dbReference>
<evidence type="ECO:0000313" key="2">
    <source>
        <dbReference type="EMBL" id="MPN05359.1"/>
    </source>
</evidence>
<protein>
    <submittedName>
        <fullName evidence="2">Holliday junction ATP-dependent DNA helicase RuvA</fullName>
        <ecNumber evidence="2">3.6.4.12</ecNumber>
    </submittedName>
</protein>
<keyword evidence="2" id="KW-0378">Hydrolase</keyword>
<dbReference type="GO" id="GO:0009379">
    <property type="term" value="C:Holliday junction helicase complex"/>
    <property type="evidence" value="ECO:0007669"/>
    <property type="project" value="InterPro"/>
</dbReference>
<gene>
    <name evidence="2" type="primary">ruvA_37</name>
    <name evidence="2" type="ORF">SDC9_152609</name>
</gene>
<dbReference type="Pfam" id="PF07499">
    <property type="entry name" value="RuvA_C"/>
    <property type="match status" value="1"/>
</dbReference>
<dbReference type="InterPro" id="IPR036267">
    <property type="entry name" value="RuvA_C_sf"/>
</dbReference>